<protein>
    <submittedName>
        <fullName evidence="4">Glia-derived nexin</fullName>
    </submittedName>
</protein>
<dbReference type="Pfam" id="PF00079">
    <property type="entry name" value="Serpin"/>
    <property type="match status" value="1"/>
</dbReference>
<dbReference type="GO" id="GO:0004867">
    <property type="term" value="F:serine-type endopeptidase inhibitor activity"/>
    <property type="evidence" value="ECO:0007669"/>
    <property type="project" value="InterPro"/>
</dbReference>
<dbReference type="CDD" id="cd00172">
    <property type="entry name" value="serpin"/>
    <property type="match status" value="1"/>
</dbReference>
<proteinExistence type="inferred from homology"/>
<dbReference type="InterPro" id="IPR023795">
    <property type="entry name" value="Serpin_CS"/>
</dbReference>
<gene>
    <name evidence="4" type="ORF">RF11_03140</name>
</gene>
<evidence type="ECO:0000256" key="2">
    <source>
        <dbReference type="RuleBase" id="RU000411"/>
    </source>
</evidence>
<accession>A0A0C2JZG7</accession>
<dbReference type="InterPro" id="IPR042178">
    <property type="entry name" value="Serpin_sf_1"/>
</dbReference>
<reference evidence="4 5" key="1">
    <citation type="journal article" date="2014" name="Genome Biol. Evol.">
        <title>The genome of the myxosporean Thelohanellus kitauei shows adaptations to nutrient acquisition within its fish host.</title>
        <authorList>
            <person name="Yang Y."/>
            <person name="Xiong J."/>
            <person name="Zhou Z."/>
            <person name="Huo F."/>
            <person name="Miao W."/>
            <person name="Ran C."/>
            <person name="Liu Y."/>
            <person name="Zhang J."/>
            <person name="Feng J."/>
            <person name="Wang M."/>
            <person name="Wang M."/>
            <person name="Wang L."/>
            <person name="Yao B."/>
        </authorList>
    </citation>
    <scope>NUCLEOTIDE SEQUENCE [LARGE SCALE GENOMIC DNA]</scope>
    <source>
        <strain evidence="4">Wuqing</strain>
    </source>
</reference>
<evidence type="ECO:0000313" key="4">
    <source>
        <dbReference type="EMBL" id="KII75068.1"/>
    </source>
</evidence>
<dbReference type="Gene3D" id="3.30.497.10">
    <property type="entry name" value="Antithrombin, subunit I, domain 2"/>
    <property type="match status" value="1"/>
</dbReference>
<organism evidence="4 5">
    <name type="scientific">Thelohanellus kitauei</name>
    <name type="common">Myxosporean</name>
    <dbReference type="NCBI Taxonomy" id="669202"/>
    <lineage>
        <taxon>Eukaryota</taxon>
        <taxon>Metazoa</taxon>
        <taxon>Cnidaria</taxon>
        <taxon>Myxozoa</taxon>
        <taxon>Myxosporea</taxon>
        <taxon>Bivalvulida</taxon>
        <taxon>Platysporina</taxon>
        <taxon>Myxobolidae</taxon>
        <taxon>Thelohanellus</taxon>
    </lineage>
</organism>
<evidence type="ECO:0000259" key="3">
    <source>
        <dbReference type="SMART" id="SM00093"/>
    </source>
</evidence>
<dbReference type="SUPFAM" id="SSF56574">
    <property type="entry name" value="Serpins"/>
    <property type="match status" value="1"/>
</dbReference>
<dbReference type="PANTHER" id="PTHR11461:SF211">
    <property type="entry name" value="GH10112P-RELATED"/>
    <property type="match status" value="1"/>
</dbReference>
<dbReference type="GO" id="GO:0005615">
    <property type="term" value="C:extracellular space"/>
    <property type="evidence" value="ECO:0007669"/>
    <property type="project" value="InterPro"/>
</dbReference>
<dbReference type="AlphaFoldDB" id="A0A0C2JZG7"/>
<dbReference type="InterPro" id="IPR000215">
    <property type="entry name" value="Serpin_fam"/>
</dbReference>
<evidence type="ECO:0000313" key="5">
    <source>
        <dbReference type="Proteomes" id="UP000031668"/>
    </source>
</evidence>
<dbReference type="OrthoDB" id="5954771at2759"/>
<name>A0A0C2JZG7_THEKT</name>
<evidence type="ECO:0000256" key="1">
    <source>
        <dbReference type="ARBA" id="ARBA00009500"/>
    </source>
</evidence>
<sequence>MSNYSVYEFGQAALSHLFVSQNHTGNIAFSAPSLYIIMSIINAGLGGRTRSKISQFLYQDVYELQYTSSWSYKVIGYILSRMDEVIKSTTTMKSAIFHSFDINRSFVNRSKELIDIEYHKCDFSNREKITRKINTWAMKNTRRLVHNLYRYPVDKGTKMIVLTTLYFFADWLFPFDPMNTKYEIFTDNMGRDLNVNMMSQIGSYRIYGDLGDPYTMIFIPLIKISLYATIVLPDRGSSTKDILTHLKWDNIQDYFHESLIFNVELKLPKFKITTKNRLINTLIHLNVSELFDPYMADFGFTTSKNISINDLMQITTVIVDELSRGIQTNDETQHYRTKNHVNFYVDRPFLFLVYSLESTHVVLSVLVNNPNAS</sequence>
<dbReference type="PROSITE" id="PS00284">
    <property type="entry name" value="SERPIN"/>
    <property type="match status" value="1"/>
</dbReference>
<dbReference type="InterPro" id="IPR036186">
    <property type="entry name" value="Serpin_sf"/>
</dbReference>
<dbReference type="EMBL" id="JWZT01000046">
    <property type="protein sequence ID" value="KII75068.1"/>
    <property type="molecule type" value="Genomic_DNA"/>
</dbReference>
<keyword evidence="5" id="KW-1185">Reference proteome</keyword>
<feature type="domain" description="Serpin" evidence="3">
    <location>
        <begin position="12"/>
        <end position="370"/>
    </location>
</feature>
<dbReference type="Proteomes" id="UP000031668">
    <property type="component" value="Unassembled WGS sequence"/>
</dbReference>
<dbReference type="SMART" id="SM00093">
    <property type="entry name" value="SERPIN"/>
    <property type="match status" value="1"/>
</dbReference>
<dbReference type="InterPro" id="IPR023796">
    <property type="entry name" value="Serpin_dom"/>
</dbReference>
<comment type="caution">
    <text evidence="4">The sequence shown here is derived from an EMBL/GenBank/DDBJ whole genome shotgun (WGS) entry which is preliminary data.</text>
</comment>
<dbReference type="Gene3D" id="2.30.39.10">
    <property type="entry name" value="Alpha-1-antitrypsin, domain 1"/>
    <property type="match status" value="1"/>
</dbReference>
<dbReference type="OMA" id="KVTRYHR"/>
<dbReference type="PANTHER" id="PTHR11461">
    <property type="entry name" value="SERINE PROTEASE INHIBITOR, SERPIN"/>
    <property type="match status" value="1"/>
</dbReference>
<dbReference type="InterPro" id="IPR042185">
    <property type="entry name" value="Serpin_sf_2"/>
</dbReference>
<comment type="similarity">
    <text evidence="1 2">Belongs to the serpin family.</text>
</comment>